<sequence length="290" mass="31440">MSGHKVDKQPGRRGGDGDAAYLDKTLLHREVEVSFDDSVNGKAFLAVWLRAAAVAFAVLLLFGFAALITLAGDPRSGLGIMGIGLQIAVIAFVAVFLASRIAEPVGEWRVLLAGRGTHAESAYAEIARVVRERRLPVVPVFRRIRSGGEHARVTHRMVLQDGSYVAYLSVFAYGTSLYLGWVMWRNRRGTELVAQFVSDFVRGFGGTDMEKVMMRTEPPRALREALHAAAREGMHVAVDGRTVAVGQVFPHGLPQIEEEAVASLPVQAQAPTPMAPPPVPPRRPWAEGGS</sequence>
<keyword evidence="2" id="KW-0812">Transmembrane</keyword>
<protein>
    <submittedName>
        <fullName evidence="3">Uncharacterized protein</fullName>
    </submittedName>
</protein>
<evidence type="ECO:0000313" key="4">
    <source>
        <dbReference type="Proteomes" id="UP001235744"/>
    </source>
</evidence>
<name>A0ABY9IRD7_9ACTN</name>
<feature type="transmembrane region" description="Helical" evidence="2">
    <location>
        <begin position="47"/>
        <end position="71"/>
    </location>
</feature>
<feature type="region of interest" description="Disordered" evidence="1">
    <location>
        <begin position="266"/>
        <end position="290"/>
    </location>
</feature>
<feature type="compositionally biased region" description="Pro residues" evidence="1">
    <location>
        <begin position="273"/>
        <end position="283"/>
    </location>
</feature>
<keyword evidence="2" id="KW-1133">Transmembrane helix</keyword>
<organism evidence="3 4">
    <name type="scientific">Streptomyces poriferorum</name>
    <dbReference type="NCBI Taxonomy" id="2798799"/>
    <lineage>
        <taxon>Bacteria</taxon>
        <taxon>Bacillati</taxon>
        <taxon>Actinomycetota</taxon>
        <taxon>Actinomycetes</taxon>
        <taxon>Kitasatosporales</taxon>
        <taxon>Streptomycetaceae</taxon>
        <taxon>Streptomyces</taxon>
    </lineage>
</organism>
<evidence type="ECO:0000256" key="2">
    <source>
        <dbReference type="SAM" id="Phobius"/>
    </source>
</evidence>
<evidence type="ECO:0000313" key="3">
    <source>
        <dbReference type="EMBL" id="WLQ57968.1"/>
    </source>
</evidence>
<dbReference type="EMBL" id="CP120988">
    <property type="protein sequence ID" value="WLQ57968.1"/>
    <property type="molecule type" value="Genomic_DNA"/>
</dbReference>
<dbReference type="Proteomes" id="UP001235744">
    <property type="component" value="Chromosome"/>
</dbReference>
<reference evidence="3 4" key="1">
    <citation type="submission" date="2023-03" db="EMBL/GenBank/DDBJ databases">
        <title>Isolation and description of six Streptomyces strains from soil environments, able to metabolize different microbial glucans.</title>
        <authorList>
            <person name="Widen T."/>
            <person name="Larsbrink J."/>
        </authorList>
    </citation>
    <scope>NUCLEOTIDE SEQUENCE [LARGE SCALE GENOMIC DNA]</scope>
    <source>
        <strain evidence="3 4">Alt2</strain>
    </source>
</reference>
<proteinExistence type="predicted"/>
<evidence type="ECO:0000256" key="1">
    <source>
        <dbReference type="SAM" id="MobiDB-lite"/>
    </source>
</evidence>
<gene>
    <name evidence="3" type="ORF">P8A19_22175</name>
</gene>
<keyword evidence="2" id="KW-0472">Membrane</keyword>
<keyword evidence="4" id="KW-1185">Reference proteome</keyword>
<dbReference type="RefSeq" id="WP_306070690.1">
    <property type="nucleotide sequence ID" value="NZ_CP120988.1"/>
</dbReference>
<accession>A0ABY9IRD7</accession>
<feature type="transmembrane region" description="Helical" evidence="2">
    <location>
        <begin position="164"/>
        <end position="184"/>
    </location>
</feature>
<feature type="transmembrane region" description="Helical" evidence="2">
    <location>
        <begin position="78"/>
        <end position="102"/>
    </location>
</feature>